<dbReference type="Gene3D" id="3.20.80.10">
    <property type="entry name" value="Regulatory factor, effector binding domain"/>
    <property type="match status" value="1"/>
</dbReference>
<dbReference type="OrthoDB" id="1451838at2"/>
<protein>
    <recommendedName>
        <fullName evidence="3">Polyketide cyclase</fullName>
    </recommendedName>
</protein>
<reference evidence="1 2" key="1">
    <citation type="submission" date="2016-10" db="EMBL/GenBank/DDBJ databases">
        <authorList>
            <person name="de Groot N.N."/>
        </authorList>
    </citation>
    <scope>NUCLEOTIDE SEQUENCE [LARGE SCALE GENOMIC DNA]</scope>
    <source>
        <strain evidence="1 2">DSM 26000</strain>
    </source>
</reference>
<dbReference type="InterPro" id="IPR011256">
    <property type="entry name" value="Reg_factor_effector_dom_sf"/>
</dbReference>
<dbReference type="EMBL" id="FOQT01000001">
    <property type="protein sequence ID" value="SFH96273.1"/>
    <property type="molecule type" value="Genomic_DNA"/>
</dbReference>
<organism evidence="1 2">
    <name type="scientific">Halpernia frigidisoli</name>
    <dbReference type="NCBI Taxonomy" id="1125876"/>
    <lineage>
        <taxon>Bacteria</taxon>
        <taxon>Pseudomonadati</taxon>
        <taxon>Bacteroidota</taxon>
        <taxon>Flavobacteriia</taxon>
        <taxon>Flavobacteriales</taxon>
        <taxon>Weeksellaceae</taxon>
        <taxon>Chryseobacterium group</taxon>
        <taxon>Halpernia</taxon>
    </lineage>
</organism>
<dbReference type="Proteomes" id="UP000198931">
    <property type="component" value="Unassembled WGS sequence"/>
</dbReference>
<evidence type="ECO:0000313" key="2">
    <source>
        <dbReference type="Proteomes" id="UP000198931"/>
    </source>
</evidence>
<dbReference type="AlphaFoldDB" id="A0A1I3EBR4"/>
<accession>A0A1I3EBR4</accession>
<dbReference type="RefSeq" id="WP_090078982.1">
    <property type="nucleotide sequence ID" value="NZ_FOQT01000001.1"/>
</dbReference>
<dbReference type="STRING" id="1125876.SAMN05443292_0979"/>
<evidence type="ECO:0000313" key="1">
    <source>
        <dbReference type="EMBL" id="SFH96273.1"/>
    </source>
</evidence>
<proteinExistence type="predicted"/>
<keyword evidence="2" id="KW-1185">Reference proteome</keyword>
<evidence type="ECO:0008006" key="3">
    <source>
        <dbReference type="Google" id="ProtNLM"/>
    </source>
</evidence>
<name>A0A1I3EBR4_9FLAO</name>
<sequence>MRWFKFLIFIGILAFSGFYIFASTMDDTKSFKAEKELNYSVEKLFPQFNNLQNFTKWNSFFKGHKNYRYAYFIPYEGQNSGLTYYNENNVREGDLFIKFSAKDKAVRYYLFDSTTGNPFIFEITFKKISPEKTKVFYSLKTPKIPILARPFHVISEDDFKENLSTSLKNLSGLLSNKVDKDNQIARLKFDSVMVENGKNSILLGVNVSASNKKDDLIKNIVLNHSKVKNYLQTDLQKEEDEFGTPVLITDPNDLKSKNISYYYGFPLSKKINVSDNNFIYRYLTPKKYLIIYYKGSYQGRLQSLQKLNSEAKSQELRTGQLYETFLEKPTETIEVTLKMALEIL</sequence>
<gene>
    <name evidence="1" type="ORF">SAMN05443292_0979</name>
</gene>